<protein>
    <submittedName>
        <fullName evidence="2">Swarming motility protein SwrC</fullName>
    </submittedName>
</protein>
<dbReference type="InterPro" id="IPR001036">
    <property type="entry name" value="Acrflvin-R"/>
</dbReference>
<reference evidence="2" key="1">
    <citation type="submission" date="2016-10" db="EMBL/GenBank/DDBJ databases">
        <title>Sequence of Gallionella enrichment culture.</title>
        <authorList>
            <person name="Poehlein A."/>
            <person name="Muehling M."/>
            <person name="Daniel R."/>
        </authorList>
    </citation>
    <scope>NUCLEOTIDE SEQUENCE</scope>
</reference>
<feature type="transmembrane region" description="Helical" evidence="1">
    <location>
        <begin position="194"/>
        <end position="220"/>
    </location>
</feature>
<dbReference type="GO" id="GO:0042910">
    <property type="term" value="F:xenobiotic transmembrane transporter activity"/>
    <property type="evidence" value="ECO:0007669"/>
    <property type="project" value="TreeGrafter"/>
</dbReference>
<dbReference type="EMBL" id="MLJW01000321">
    <property type="protein sequence ID" value="OIQ89641.1"/>
    <property type="molecule type" value="Genomic_DNA"/>
</dbReference>
<keyword evidence="1" id="KW-0812">Transmembrane</keyword>
<evidence type="ECO:0000313" key="2">
    <source>
        <dbReference type="EMBL" id="OIQ89641.1"/>
    </source>
</evidence>
<dbReference type="PANTHER" id="PTHR32063:SF24">
    <property type="entry name" value="CATION EFFLUX SYSTEM (ACRB_ACRD_ACRF FAMILY)"/>
    <property type="match status" value="1"/>
</dbReference>
<dbReference type="Pfam" id="PF00873">
    <property type="entry name" value="ACR_tran"/>
    <property type="match status" value="1"/>
</dbReference>
<dbReference type="SUPFAM" id="SSF82866">
    <property type="entry name" value="Multidrug efflux transporter AcrB transmembrane domain"/>
    <property type="match status" value="1"/>
</dbReference>
<dbReference type="GO" id="GO:0005886">
    <property type="term" value="C:plasma membrane"/>
    <property type="evidence" value="ECO:0007669"/>
    <property type="project" value="TreeGrafter"/>
</dbReference>
<feature type="transmembrane region" description="Helical" evidence="1">
    <location>
        <begin position="166"/>
        <end position="188"/>
    </location>
</feature>
<evidence type="ECO:0000256" key="1">
    <source>
        <dbReference type="SAM" id="Phobius"/>
    </source>
</evidence>
<comment type="caution">
    <text evidence="2">The sequence shown here is derived from an EMBL/GenBank/DDBJ whole genome shotgun (WGS) entry which is preliminary data.</text>
</comment>
<gene>
    <name evidence="2" type="primary">swrC_1</name>
    <name evidence="2" type="ORF">GALL_284450</name>
</gene>
<keyword evidence="1" id="KW-1133">Transmembrane helix</keyword>
<feature type="transmembrane region" description="Helical" evidence="1">
    <location>
        <begin position="61"/>
        <end position="84"/>
    </location>
</feature>
<feature type="transmembrane region" description="Helical" evidence="1">
    <location>
        <begin position="104"/>
        <end position="131"/>
    </location>
</feature>
<sequence length="235" mass="24271">MVQTPNQIRHIAGARALDILATPTGPLGSTELQARDALAGLQLPPGYRIEFGGLAAELERAAAGVLLAALAAFAIMLGILLLQFDGLLIPGLLLLEIPLALTGGAVALLLSGVGLNATGMIGFLTLVGIGLRHSIVLLDRARANENAGMPLDAAVREAIQLRFRPIVLTAATAMLGMLPTALGLGQGAAPEQGLAVVILGGLLWSALRSTNLIPALYLHWRGRQLTRRRGVGAGS</sequence>
<dbReference type="AlphaFoldDB" id="A0A1J5R0Z8"/>
<dbReference type="Gene3D" id="3.30.70.1440">
    <property type="entry name" value="Multidrug efflux transporter AcrB pore domain"/>
    <property type="match status" value="1"/>
</dbReference>
<keyword evidence="1" id="KW-0472">Membrane</keyword>
<dbReference type="PANTHER" id="PTHR32063">
    <property type="match status" value="1"/>
</dbReference>
<organism evidence="2">
    <name type="scientific">mine drainage metagenome</name>
    <dbReference type="NCBI Taxonomy" id="410659"/>
    <lineage>
        <taxon>unclassified sequences</taxon>
        <taxon>metagenomes</taxon>
        <taxon>ecological metagenomes</taxon>
    </lineage>
</organism>
<accession>A0A1J5R0Z8</accession>
<dbReference type="Gene3D" id="1.20.1640.10">
    <property type="entry name" value="Multidrug efflux transporter AcrB transmembrane domain"/>
    <property type="match status" value="1"/>
</dbReference>
<proteinExistence type="predicted"/>
<name>A0A1J5R0Z8_9ZZZZ</name>